<accession>A0A0F9N2Q0</accession>
<evidence type="ECO:0000313" key="4">
    <source>
        <dbReference type="EMBL" id="KKM75762.1"/>
    </source>
</evidence>
<evidence type="ECO:0000256" key="2">
    <source>
        <dbReference type="ARBA" id="ARBA00023002"/>
    </source>
</evidence>
<dbReference type="Gene3D" id="3.30.1060.10">
    <property type="entry name" value="Peptide methionine sulphoxide reductase MsrA"/>
    <property type="match status" value="1"/>
</dbReference>
<protein>
    <recommendedName>
        <fullName evidence="1">peptide-methionine (S)-S-oxide reductase</fullName>
        <ecNumber evidence="1">1.8.4.11</ecNumber>
    </recommendedName>
</protein>
<dbReference type="AlphaFoldDB" id="A0A0F9N2Q0"/>
<feature type="domain" description="Peptide methionine sulphoxide reductase MsrA" evidence="3">
    <location>
        <begin position="5"/>
        <end position="154"/>
    </location>
</feature>
<reference evidence="4" key="1">
    <citation type="journal article" date="2015" name="Nature">
        <title>Complex archaea that bridge the gap between prokaryotes and eukaryotes.</title>
        <authorList>
            <person name="Spang A."/>
            <person name="Saw J.H."/>
            <person name="Jorgensen S.L."/>
            <person name="Zaremba-Niedzwiedzka K."/>
            <person name="Martijn J."/>
            <person name="Lind A.E."/>
            <person name="van Eijk R."/>
            <person name="Schleper C."/>
            <person name="Guy L."/>
            <person name="Ettema T.J."/>
        </authorList>
    </citation>
    <scope>NUCLEOTIDE SEQUENCE</scope>
</reference>
<dbReference type="GO" id="GO:0008113">
    <property type="term" value="F:peptide-methionine (S)-S-oxide reductase activity"/>
    <property type="evidence" value="ECO:0007669"/>
    <property type="project" value="UniProtKB-EC"/>
</dbReference>
<dbReference type="InterPro" id="IPR002569">
    <property type="entry name" value="Met_Sox_Rdtase_MsrA_dom"/>
</dbReference>
<proteinExistence type="inferred from homology"/>
<gene>
    <name evidence="4" type="ORF">LCGC14_1386990</name>
</gene>
<dbReference type="EC" id="1.8.4.11" evidence="1"/>
<dbReference type="InterPro" id="IPR036509">
    <property type="entry name" value="Met_Sox_Rdtase_MsrA_sf"/>
</dbReference>
<dbReference type="SUPFAM" id="SSF55068">
    <property type="entry name" value="Peptide methionine sulfoxide reductase"/>
    <property type="match status" value="1"/>
</dbReference>
<name>A0A0F9N2Q0_9ZZZZ</name>
<dbReference type="Pfam" id="PF01625">
    <property type="entry name" value="PMSR"/>
    <property type="match status" value="1"/>
</dbReference>
<organism evidence="4">
    <name type="scientific">marine sediment metagenome</name>
    <dbReference type="NCBI Taxonomy" id="412755"/>
    <lineage>
        <taxon>unclassified sequences</taxon>
        <taxon>metagenomes</taxon>
        <taxon>ecological metagenomes</taxon>
    </lineage>
</organism>
<evidence type="ECO:0000256" key="1">
    <source>
        <dbReference type="ARBA" id="ARBA00012502"/>
    </source>
</evidence>
<dbReference type="PANTHER" id="PTHR43774:SF1">
    <property type="entry name" value="PEPTIDE METHIONINE SULFOXIDE REDUCTASE MSRA 2"/>
    <property type="match status" value="1"/>
</dbReference>
<keyword evidence="2" id="KW-0560">Oxidoreductase</keyword>
<dbReference type="EMBL" id="LAZR01008918">
    <property type="protein sequence ID" value="KKM75762.1"/>
    <property type="molecule type" value="Genomic_DNA"/>
</dbReference>
<dbReference type="NCBIfam" id="TIGR00401">
    <property type="entry name" value="msrA"/>
    <property type="match status" value="1"/>
</dbReference>
<dbReference type="HAMAP" id="MF_01401">
    <property type="entry name" value="MsrA"/>
    <property type="match status" value="1"/>
</dbReference>
<comment type="caution">
    <text evidence="4">The sequence shown here is derived from an EMBL/GenBank/DDBJ whole genome shotgun (WGS) entry which is preliminary data.</text>
</comment>
<evidence type="ECO:0000259" key="3">
    <source>
        <dbReference type="Pfam" id="PF01625"/>
    </source>
</evidence>
<dbReference type="PANTHER" id="PTHR43774">
    <property type="entry name" value="PEPTIDE METHIONINE SULFOXIDE REDUCTASE"/>
    <property type="match status" value="1"/>
</dbReference>
<sequence>MEFQKAIFAAGCFWGVEERFRKVKGVISTRVGYTGGNFTEPTYRDVCSHKTGHAEAIEVTYDPSKASYDDLLNVFWSIHNPTTLNRQGPDEGTQYRSAIFYLNSEQREKALSSKAKLDATKRFNKPVVTQVISASDFWEAEEYHQQYEKKRKKNLQINFNFGNYKKKEVN</sequence>